<dbReference type="RefSeq" id="WP_188903084.1">
    <property type="nucleotide sequence ID" value="NZ_BMKS01000015.1"/>
</dbReference>
<keyword evidence="3" id="KW-1185">Reference proteome</keyword>
<dbReference type="EMBL" id="BMKS01000015">
    <property type="protein sequence ID" value="GGG46958.1"/>
    <property type="molecule type" value="Genomic_DNA"/>
</dbReference>
<reference evidence="2 3" key="1">
    <citation type="journal article" date="2014" name="Int. J. Syst. Evol. Microbiol.">
        <title>Complete genome sequence of Corynebacterium casei LMG S-19264T (=DSM 44701T), isolated from a smear-ripened cheese.</title>
        <authorList>
            <consortium name="US DOE Joint Genome Institute (JGI-PGF)"/>
            <person name="Walter F."/>
            <person name="Albersmeier A."/>
            <person name="Kalinowski J."/>
            <person name="Ruckert C."/>
        </authorList>
    </citation>
    <scope>NUCLEOTIDE SEQUENCE [LARGE SCALE GENOMIC DNA]</scope>
    <source>
        <strain evidence="2 3">CGMCC 1.16330</strain>
    </source>
</reference>
<organism evidence="2 3">
    <name type="scientific">Caldovatus sediminis</name>
    <dbReference type="NCBI Taxonomy" id="2041189"/>
    <lineage>
        <taxon>Bacteria</taxon>
        <taxon>Pseudomonadati</taxon>
        <taxon>Pseudomonadota</taxon>
        <taxon>Alphaproteobacteria</taxon>
        <taxon>Acetobacterales</taxon>
        <taxon>Roseomonadaceae</taxon>
        <taxon>Caldovatus</taxon>
    </lineage>
</organism>
<feature type="region of interest" description="Disordered" evidence="1">
    <location>
        <begin position="210"/>
        <end position="233"/>
    </location>
</feature>
<proteinExistence type="predicted"/>
<evidence type="ECO:0000313" key="3">
    <source>
        <dbReference type="Proteomes" id="UP000597507"/>
    </source>
</evidence>
<evidence type="ECO:0000313" key="2">
    <source>
        <dbReference type="EMBL" id="GGG46958.1"/>
    </source>
</evidence>
<evidence type="ECO:0000256" key="1">
    <source>
        <dbReference type="SAM" id="MobiDB-lite"/>
    </source>
</evidence>
<name>A0A8J3EDR4_9PROT</name>
<protein>
    <submittedName>
        <fullName evidence="2">Uncharacterized protein</fullName>
    </submittedName>
</protein>
<accession>A0A8J3EDR4</accession>
<sequence>MTAPLATRTQVLAHYRPLRGAIRRVLRGAPLICTEAEVTRAAWLLGLDPADPRAEPDAAIEMLADLSLFDPDASGRRAIDRFAAARGARGPATREDRALARRMAQTARFSVFHIAARHRAAGLWLEDMLDGGRRLWLVDEALETQRPGLTHLAMRIFDAGPYHCGFGIVAALDAAQAAACVLEQQMTGEPPFGPRFAAALYAAMLTRTTPERATRPPRALGAPRPGRRRPGTG</sequence>
<dbReference type="Proteomes" id="UP000597507">
    <property type="component" value="Unassembled WGS sequence"/>
</dbReference>
<comment type="caution">
    <text evidence="2">The sequence shown here is derived from an EMBL/GenBank/DDBJ whole genome shotgun (WGS) entry which is preliminary data.</text>
</comment>
<gene>
    <name evidence="2" type="ORF">GCM10010964_37880</name>
</gene>
<dbReference type="AlphaFoldDB" id="A0A8J3EDR4"/>